<dbReference type="GeneID" id="60927715"/>
<keyword evidence="1" id="KW-1133">Transmembrane helix</keyword>
<dbReference type="Proteomes" id="UP000283616">
    <property type="component" value="Unassembled WGS sequence"/>
</dbReference>
<reference evidence="10 11" key="2">
    <citation type="journal article" date="2019" name="Nat. Med.">
        <title>A library of human gut bacterial isolates paired with longitudinal multiomics data enables mechanistic microbiome research.</title>
        <authorList>
            <person name="Poyet M."/>
            <person name="Groussin M."/>
            <person name="Gibbons S.M."/>
            <person name="Avila-Pacheco J."/>
            <person name="Jiang X."/>
            <person name="Kearney S.M."/>
            <person name="Perrotta A.R."/>
            <person name="Berdy B."/>
            <person name="Zhao S."/>
            <person name="Lieberman T.D."/>
            <person name="Swanson P.K."/>
            <person name="Smith M."/>
            <person name="Roesemann S."/>
            <person name="Alexander J.E."/>
            <person name="Rich S.A."/>
            <person name="Livny J."/>
            <person name="Vlamakis H."/>
            <person name="Clish C."/>
            <person name="Bullock K."/>
            <person name="Deik A."/>
            <person name="Scott J."/>
            <person name="Pierce K.A."/>
            <person name="Xavier R.J."/>
            <person name="Alm E.J."/>
        </authorList>
    </citation>
    <scope>NUCLEOTIDE SEQUENCE [LARGE SCALE GENOMIC DNA]</scope>
    <source>
        <strain evidence="4 10">BIOML-A162</strain>
        <strain evidence="3 11">BIOML-A188</strain>
    </source>
</reference>
<evidence type="ECO:0000313" key="6">
    <source>
        <dbReference type="EMBL" id="RHL56586.1"/>
    </source>
</evidence>
<accession>A0A0P0F2S8</accession>
<dbReference type="EMBL" id="CP083680">
    <property type="protein sequence ID" value="UYU68354.1"/>
    <property type="molecule type" value="Genomic_DNA"/>
</dbReference>
<evidence type="ECO:0000256" key="1">
    <source>
        <dbReference type="SAM" id="Phobius"/>
    </source>
</evidence>
<evidence type="ECO:0000313" key="11">
    <source>
        <dbReference type="Proteomes" id="UP000440614"/>
    </source>
</evidence>
<dbReference type="EMBL" id="QROV01000019">
    <property type="protein sequence ID" value="RHL56586.1"/>
    <property type="molecule type" value="Genomic_DNA"/>
</dbReference>
<dbReference type="Proteomes" id="UP000440614">
    <property type="component" value="Unassembled WGS sequence"/>
</dbReference>
<evidence type="ECO:0000313" key="10">
    <source>
        <dbReference type="Proteomes" id="UP000436858"/>
    </source>
</evidence>
<feature type="domain" description="FecR protein" evidence="2">
    <location>
        <begin position="92"/>
        <end position="180"/>
    </location>
</feature>
<protein>
    <submittedName>
        <fullName evidence="6">FecR family protein</fullName>
    </submittedName>
</protein>
<organism evidence="6 8">
    <name type="scientific">Bacteroides thetaiotaomicron</name>
    <dbReference type="NCBI Taxonomy" id="818"/>
    <lineage>
        <taxon>Bacteria</taxon>
        <taxon>Pseudomonadati</taxon>
        <taxon>Bacteroidota</taxon>
        <taxon>Bacteroidia</taxon>
        <taxon>Bacteroidales</taxon>
        <taxon>Bacteroidaceae</taxon>
        <taxon>Bacteroides</taxon>
    </lineage>
</organism>
<keyword evidence="1" id="KW-0812">Transmembrane</keyword>
<evidence type="ECO:0000259" key="2">
    <source>
        <dbReference type="Pfam" id="PF04773"/>
    </source>
</evidence>
<dbReference type="PANTHER" id="PTHR30273">
    <property type="entry name" value="PERIPLASMIC SIGNAL SENSOR AND SIGMA FACTOR ACTIVATOR FECR-RELATED"/>
    <property type="match status" value="1"/>
</dbReference>
<dbReference type="Proteomes" id="UP001156218">
    <property type="component" value="Chromosome"/>
</dbReference>
<dbReference type="EMBL" id="WCRY01000039">
    <property type="protein sequence ID" value="KAB4472340.1"/>
    <property type="molecule type" value="Genomic_DNA"/>
</dbReference>
<evidence type="ECO:0000313" key="7">
    <source>
        <dbReference type="EMBL" id="UYU68354.1"/>
    </source>
</evidence>
<evidence type="ECO:0000313" key="4">
    <source>
        <dbReference type="EMBL" id="KAB4472340.1"/>
    </source>
</evidence>
<proteinExistence type="predicted"/>
<dbReference type="EMBL" id="WCSY01000019">
    <property type="protein sequence ID" value="KAB4309226.1"/>
    <property type="molecule type" value="Genomic_DNA"/>
</dbReference>
<dbReference type="Proteomes" id="UP000436858">
    <property type="component" value="Unassembled WGS sequence"/>
</dbReference>
<sequence length="283" mass="31721">MENRKELLEQYMEDGKLPLKGELFARKSVVGGKLEEFREEKRADALTSRPNAAGRQKLIVLRSSCIYWRVAALFILLFGIGGYYYLSEEKITSEAVAVDYKLPDGSSVKLMQNSTLSYNKVSWLWGRKLNLLGSAFFDVTPGKTFTVRTEAGDVTVLGTKFLVEQEGKTITVNCEEGTVKVETPIGEQTLNAGESVRCDENKIGPVQEKEELPEVLGYEDDPLVNVVADIQHIFDVEVVGCEKYNELYYNGTILTRDLHETLKKVFGSLGINYQLSGQKVILE</sequence>
<evidence type="ECO:0000313" key="12">
    <source>
        <dbReference type="Proteomes" id="UP001156218"/>
    </source>
</evidence>
<dbReference type="PANTHER" id="PTHR30273:SF2">
    <property type="entry name" value="PROTEIN FECR"/>
    <property type="match status" value="1"/>
</dbReference>
<dbReference type="AlphaFoldDB" id="A0A0P0F2S8"/>
<dbReference type="InterPro" id="IPR012373">
    <property type="entry name" value="Ferrdict_sens_TM"/>
</dbReference>
<keyword evidence="1" id="KW-0472">Membrane</keyword>
<dbReference type="EMBL" id="QSJP01000025">
    <property type="protein sequence ID" value="RHD82723.1"/>
    <property type="molecule type" value="Genomic_DNA"/>
</dbReference>
<dbReference type="Pfam" id="PF04773">
    <property type="entry name" value="FecR"/>
    <property type="match status" value="1"/>
</dbReference>
<evidence type="ECO:0000313" key="5">
    <source>
        <dbReference type="EMBL" id="RHD82723.1"/>
    </source>
</evidence>
<name>A0A0P0F2S8_BACT4</name>
<evidence type="ECO:0000313" key="9">
    <source>
        <dbReference type="Proteomes" id="UP000284785"/>
    </source>
</evidence>
<dbReference type="InterPro" id="IPR006860">
    <property type="entry name" value="FecR"/>
</dbReference>
<dbReference type="Proteomes" id="UP000284785">
    <property type="component" value="Unassembled WGS sequence"/>
</dbReference>
<dbReference type="RefSeq" id="WP_011107954.1">
    <property type="nucleotide sequence ID" value="NZ_CABJDH010000039.1"/>
</dbReference>
<gene>
    <name evidence="6" type="ORF">DW011_16115</name>
    <name evidence="5" type="ORF">DW780_22055</name>
    <name evidence="4" type="ORF">GAN91_24605</name>
    <name evidence="3" type="ORF">GAO51_18795</name>
    <name evidence="7" type="ORF">KQP68_08785</name>
</gene>
<dbReference type="PIRSF" id="PIRSF018266">
    <property type="entry name" value="FecR"/>
    <property type="match status" value="1"/>
</dbReference>
<feature type="transmembrane region" description="Helical" evidence="1">
    <location>
        <begin position="66"/>
        <end position="86"/>
    </location>
</feature>
<dbReference type="Gene3D" id="3.55.50.30">
    <property type="match status" value="1"/>
</dbReference>
<reference evidence="7 12" key="3">
    <citation type="submission" date="2021-06" db="EMBL/GenBank/DDBJ databases">
        <title>Interrogation of the integrated mobile genetic elements in gut-associated Bacteroides with a consensus prediction approach.</title>
        <authorList>
            <person name="Campbell D.E."/>
            <person name="Leigh J.R."/>
            <person name="Kim T."/>
            <person name="England W."/>
            <person name="Whitaker R.J."/>
            <person name="Degnan P.H."/>
        </authorList>
    </citation>
    <scope>NUCLEOTIDE SEQUENCE [LARGE SCALE GENOMIC DNA]</scope>
    <source>
        <strain evidence="7 12">WAL8669</strain>
    </source>
</reference>
<reference evidence="8 9" key="1">
    <citation type="submission" date="2018-08" db="EMBL/GenBank/DDBJ databases">
        <title>A genome reference for cultivated species of the human gut microbiota.</title>
        <authorList>
            <person name="Zou Y."/>
            <person name="Xue W."/>
            <person name="Luo G."/>
        </authorList>
    </citation>
    <scope>NUCLEOTIDE SEQUENCE [LARGE SCALE GENOMIC DNA]</scope>
    <source>
        <strain evidence="6 8">AF37-12</strain>
        <strain evidence="5 9">AM30-26</strain>
    </source>
</reference>
<dbReference type="KEGG" id="btho:Btheta7330_01288"/>
<dbReference type="Gene3D" id="2.60.120.1440">
    <property type="match status" value="1"/>
</dbReference>
<evidence type="ECO:0000313" key="3">
    <source>
        <dbReference type="EMBL" id="KAB4309226.1"/>
    </source>
</evidence>
<dbReference type="GO" id="GO:0016989">
    <property type="term" value="F:sigma factor antagonist activity"/>
    <property type="evidence" value="ECO:0007669"/>
    <property type="project" value="TreeGrafter"/>
</dbReference>
<evidence type="ECO:0000313" key="8">
    <source>
        <dbReference type="Proteomes" id="UP000283616"/>
    </source>
</evidence>